<keyword evidence="2" id="KW-1185">Reference proteome</keyword>
<evidence type="ECO:0000313" key="2">
    <source>
        <dbReference type="Proteomes" id="UP001281147"/>
    </source>
</evidence>
<accession>A0ACC3NCC9</accession>
<sequence>MKRQNLLFLAALVTGSNAFPFPSLWRGAKRQVETDLNDVDILRYALTLEHLENAFYRDGLANFTLADFAAAGFEYMYENLQDISAHEAAHVEFLTAGLQAAGVAPVQECEYAFGVTTVDQFIATASILEGVGVSAYLGAAKQIANKAYLTAAGSILTVEARHSSYLRAALAKSPFQQPYDNPLSPNGVYTLASGFIVSCPEDNPTIPLRSFPGLTVTTTGAITSGQTIDVQTSEYVLALADAKAHLAAAFITANGPVWAEMTEDGDGMNFQVTVPENVYGQSYLLFSNCNETVSDETVVAGPALVEISKAAGGQASTFQVASFTNTTLGANATFTKRTMNV</sequence>
<protein>
    <submittedName>
        <fullName evidence="1">Uncharacterized protein</fullName>
    </submittedName>
</protein>
<dbReference type="EMBL" id="JAUTXU010000060">
    <property type="protein sequence ID" value="KAK3713760.1"/>
    <property type="molecule type" value="Genomic_DNA"/>
</dbReference>
<gene>
    <name evidence="1" type="ORF">LTR37_008246</name>
</gene>
<evidence type="ECO:0000313" key="1">
    <source>
        <dbReference type="EMBL" id="KAK3713760.1"/>
    </source>
</evidence>
<name>A0ACC3NCC9_9PEZI</name>
<proteinExistence type="predicted"/>
<organism evidence="1 2">
    <name type="scientific">Vermiconidia calcicola</name>
    <dbReference type="NCBI Taxonomy" id="1690605"/>
    <lineage>
        <taxon>Eukaryota</taxon>
        <taxon>Fungi</taxon>
        <taxon>Dikarya</taxon>
        <taxon>Ascomycota</taxon>
        <taxon>Pezizomycotina</taxon>
        <taxon>Dothideomycetes</taxon>
        <taxon>Dothideomycetidae</taxon>
        <taxon>Mycosphaerellales</taxon>
        <taxon>Extremaceae</taxon>
        <taxon>Vermiconidia</taxon>
    </lineage>
</organism>
<reference evidence="1" key="1">
    <citation type="submission" date="2023-07" db="EMBL/GenBank/DDBJ databases">
        <title>Black Yeasts Isolated from many extreme environments.</title>
        <authorList>
            <person name="Coleine C."/>
            <person name="Stajich J.E."/>
            <person name="Selbmann L."/>
        </authorList>
    </citation>
    <scope>NUCLEOTIDE SEQUENCE</scope>
    <source>
        <strain evidence="1">CCFEE 5714</strain>
    </source>
</reference>
<comment type="caution">
    <text evidence="1">The sequence shown here is derived from an EMBL/GenBank/DDBJ whole genome shotgun (WGS) entry which is preliminary data.</text>
</comment>
<dbReference type="Proteomes" id="UP001281147">
    <property type="component" value="Unassembled WGS sequence"/>
</dbReference>